<feature type="region of interest" description="Disordered" evidence="2">
    <location>
        <begin position="223"/>
        <end position="254"/>
    </location>
</feature>
<feature type="region of interest" description="Disordered" evidence="2">
    <location>
        <begin position="162"/>
        <end position="185"/>
    </location>
</feature>
<reference evidence="3 4" key="1">
    <citation type="submission" date="2024-01" db="EMBL/GenBank/DDBJ databases">
        <title>The genomes of 5 underutilized Papilionoideae crops provide insights into root nodulation and disease resistanc.</title>
        <authorList>
            <person name="Jiang F."/>
        </authorList>
    </citation>
    <scope>NUCLEOTIDE SEQUENCE [LARGE SCALE GENOMIC DNA]</scope>
    <source>
        <strain evidence="3">LVBAO_FW01</strain>
        <tissue evidence="3">Leaves</tissue>
    </source>
</reference>
<dbReference type="PANTHER" id="PTHR33083">
    <property type="entry name" value="EXPRESSED PROTEIN"/>
    <property type="match status" value="1"/>
</dbReference>
<accession>A0AAN9JWZ0</accession>
<evidence type="ECO:0000256" key="1">
    <source>
        <dbReference type="ARBA" id="ARBA00034773"/>
    </source>
</evidence>
<dbReference type="Proteomes" id="UP001367508">
    <property type="component" value="Unassembled WGS sequence"/>
</dbReference>
<evidence type="ECO:0000313" key="3">
    <source>
        <dbReference type="EMBL" id="KAK7305124.1"/>
    </source>
</evidence>
<name>A0AAN9JWZ0_CANGL</name>
<feature type="compositionally biased region" description="Acidic residues" evidence="2">
    <location>
        <begin position="241"/>
        <end position="252"/>
    </location>
</feature>
<comment type="caution">
    <text evidence="3">The sequence shown here is derived from an EMBL/GenBank/DDBJ whole genome shotgun (WGS) entry which is preliminary data.</text>
</comment>
<evidence type="ECO:0000256" key="2">
    <source>
        <dbReference type="SAM" id="MobiDB-lite"/>
    </source>
</evidence>
<dbReference type="InterPro" id="IPR007608">
    <property type="entry name" value="Senescence_reg_S40"/>
</dbReference>
<dbReference type="AlphaFoldDB" id="A0AAN9JWZ0"/>
<proteinExistence type="inferred from homology"/>
<keyword evidence="4" id="KW-1185">Reference proteome</keyword>
<organism evidence="3 4">
    <name type="scientific">Canavalia gladiata</name>
    <name type="common">Sword bean</name>
    <name type="synonym">Dolichos gladiatus</name>
    <dbReference type="NCBI Taxonomy" id="3824"/>
    <lineage>
        <taxon>Eukaryota</taxon>
        <taxon>Viridiplantae</taxon>
        <taxon>Streptophyta</taxon>
        <taxon>Embryophyta</taxon>
        <taxon>Tracheophyta</taxon>
        <taxon>Spermatophyta</taxon>
        <taxon>Magnoliopsida</taxon>
        <taxon>eudicotyledons</taxon>
        <taxon>Gunneridae</taxon>
        <taxon>Pentapetalae</taxon>
        <taxon>rosids</taxon>
        <taxon>fabids</taxon>
        <taxon>Fabales</taxon>
        <taxon>Fabaceae</taxon>
        <taxon>Papilionoideae</taxon>
        <taxon>50 kb inversion clade</taxon>
        <taxon>NPAAA clade</taxon>
        <taxon>indigoferoid/millettioid clade</taxon>
        <taxon>Phaseoleae</taxon>
        <taxon>Canavalia</taxon>
    </lineage>
</organism>
<comment type="similarity">
    <text evidence="1">Belongs to the senescence regulator S40 family.</text>
</comment>
<dbReference type="EMBL" id="JAYMYQ010000011">
    <property type="protein sequence ID" value="KAK7305124.1"/>
    <property type="molecule type" value="Genomic_DNA"/>
</dbReference>
<protein>
    <submittedName>
        <fullName evidence="3">Uncharacterized protein</fullName>
    </submittedName>
</protein>
<dbReference type="GO" id="GO:0010150">
    <property type="term" value="P:leaf senescence"/>
    <property type="evidence" value="ECO:0007669"/>
    <property type="project" value="UniProtKB-ARBA"/>
</dbReference>
<dbReference type="Pfam" id="PF04520">
    <property type="entry name" value="Senescence_reg"/>
    <property type="match status" value="1"/>
</dbReference>
<gene>
    <name evidence="3" type="ORF">VNO77_43024</name>
</gene>
<evidence type="ECO:0000313" key="4">
    <source>
        <dbReference type="Proteomes" id="UP001367508"/>
    </source>
</evidence>
<sequence length="306" mass="34104">MSGCLYQTILDPPSFVLVGILGGSSIAIWHCSCFGGDTDNVVSSSAQAIDKVSNKRELLLPLYLSLSKVSPLRYQELNTWRDPSFRGSLGAEVRKWLMEDKYSINRQHSGIWRSLRDGDFEEEDVWAVIKERPDYISGVNKPKEKGSSPLAIPRTLPTAARMIPRTSSGNSSASSSHETKVFQQSAPVNIPDWSEIYRNKQNKTPKNGSRYGDYYDGFYHSVDDEGDDGDGVVNYGGGRDSDDEEGEEDDEYDTKLPPHEFIARRLARSQISSFSVFEGVGRTLKGRDLSKVRNAVLTKTGFLESL</sequence>
<feature type="compositionally biased region" description="Low complexity" evidence="2">
    <location>
        <begin position="167"/>
        <end position="176"/>
    </location>
</feature>
<dbReference type="PANTHER" id="PTHR33083:SF82">
    <property type="entry name" value="SENESCENCE REGULATOR"/>
    <property type="match status" value="1"/>
</dbReference>